<dbReference type="EMBL" id="LAVV01007161">
    <property type="protein sequence ID" value="KNZ56894.1"/>
    <property type="molecule type" value="Genomic_DNA"/>
</dbReference>
<dbReference type="Gene3D" id="3.20.20.80">
    <property type="entry name" value="Glycosidases"/>
    <property type="match status" value="1"/>
</dbReference>
<dbReference type="Proteomes" id="UP000037035">
    <property type="component" value="Unassembled WGS sequence"/>
</dbReference>
<evidence type="ECO:0000313" key="7">
    <source>
        <dbReference type="Proteomes" id="UP000037035"/>
    </source>
</evidence>
<evidence type="ECO:0000256" key="4">
    <source>
        <dbReference type="RuleBase" id="RU361153"/>
    </source>
</evidence>
<dbReference type="OrthoDB" id="62120at2759"/>
<dbReference type="VEuPathDB" id="FungiDB:VP01_2292g1"/>
<dbReference type="PANTHER" id="PTHR31297:SF42">
    <property type="entry name" value="GLYCOSIDE HYDROLASE FAMILY 5 DOMAIN-CONTAINING PROTEIN"/>
    <property type="match status" value="1"/>
</dbReference>
<dbReference type="SUPFAM" id="SSF51445">
    <property type="entry name" value="(Trans)glycosidases"/>
    <property type="match status" value="1"/>
</dbReference>
<keyword evidence="2 4" id="KW-0378">Hydrolase</keyword>
<accession>A0A0L6V863</accession>
<comment type="caution">
    <text evidence="6">The sequence shown here is derived from an EMBL/GenBank/DDBJ whole genome shotgun (WGS) entry which is preliminary data.</text>
</comment>
<proteinExistence type="inferred from homology"/>
<sequence length="474" mass="53632">MAGRYYEPGPARTLVHLEPPVLHSFSLWNKSNWLATNSSHNGLETRLNRTRLARSLSERSPVFDYGTQKVRGVNIGGWLVTEPWITPSLYEIDDPEVVDEYTLCKALGRDKATRRLSAHWDSFYTEEDFHIIKSYGLNHVRIPIGALHHASRLRHWAFDISDGEPYVQGQLEYLIKAVGWCRDIGLKVMIDLVSSRMEPRDHKMDLVNNSGKRGDISWDENENYVERTEAVLVKLTNEFSKPEFAQVVAGIQALNEPAGFKGSHMLETIKKFYKGNGYDIVRRSGRHSGDGAPTQLLYNIHDAFQPLSTWSHFFPSPEYRSASLDTHIYTVFTDEGNKMTEEERMADYCGRIPALKASQAKIWTLVGEFTPAPTDCAPLLNGIGRGARYDGTFAGSTKVGDCHSKTGLASSFSEKYKESLGKLFEIQTHVYEHGSGWFMWTFKAEKADDWSYDAGVKGGWIPKNLDQKIYGVQC</sequence>
<evidence type="ECO:0000259" key="5">
    <source>
        <dbReference type="Pfam" id="PF00150"/>
    </source>
</evidence>
<comment type="similarity">
    <text evidence="1 4">Belongs to the glycosyl hydrolase 5 (cellulase A) family.</text>
</comment>
<name>A0A0L6V863_9BASI</name>
<dbReference type="PANTHER" id="PTHR31297">
    <property type="entry name" value="GLUCAN ENDO-1,6-BETA-GLUCOSIDASE B"/>
    <property type="match status" value="1"/>
</dbReference>
<dbReference type="InterPro" id="IPR050386">
    <property type="entry name" value="Glycosyl_hydrolase_5"/>
</dbReference>
<organism evidence="6 7">
    <name type="scientific">Puccinia sorghi</name>
    <dbReference type="NCBI Taxonomy" id="27349"/>
    <lineage>
        <taxon>Eukaryota</taxon>
        <taxon>Fungi</taxon>
        <taxon>Dikarya</taxon>
        <taxon>Basidiomycota</taxon>
        <taxon>Pucciniomycotina</taxon>
        <taxon>Pucciniomycetes</taxon>
        <taxon>Pucciniales</taxon>
        <taxon>Pucciniaceae</taxon>
        <taxon>Puccinia</taxon>
    </lineage>
</organism>
<dbReference type="InterPro" id="IPR001547">
    <property type="entry name" value="Glyco_hydro_5"/>
</dbReference>
<dbReference type="Pfam" id="PF00150">
    <property type="entry name" value="Cellulase"/>
    <property type="match status" value="1"/>
</dbReference>
<keyword evidence="7" id="KW-1185">Reference proteome</keyword>
<dbReference type="InterPro" id="IPR017853">
    <property type="entry name" value="GH"/>
</dbReference>
<reference evidence="6 7" key="1">
    <citation type="submission" date="2015-08" db="EMBL/GenBank/DDBJ databases">
        <title>Next Generation Sequencing and Analysis of the Genome of Puccinia sorghi L Schw, the Causal Agent of Maize Common Rust.</title>
        <authorList>
            <person name="Rochi L."/>
            <person name="Burguener G."/>
            <person name="Darino M."/>
            <person name="Turjanski A."/>
            <person name="Kreff E."/>
            <person name="Dieguez M.J."/>
            <person name="Sacco F."/>
        </authorList>
    </citation>
    <scope>NUCLEOTIDE SEQUENCE [LARGE SCALE GENOMIC DNA]</scope>
    <source>
        <strain evidence="6 7">RO10H11247</strain>
    </source>
</reference>
<dbReference type="STRING" id="27349.A0A0L6V863"/>
<evidence type="ECO:0000256" key="3">
    <source>
        <dbReference type="ARBA" id="ARBA00023295"/>
    </source>
</evidence>
<dbReference type="GO" id="GO:0009986">
    <property type="term" value="C:cell surface"/>
    <property type="evidence" value="ECO:0007669"/>
    <property type="project" value="TreeGrafter"/>
</dbReference>
<evidence type="ECO:0000256" key="1">
    <source>
        <dbReference type="ARBA" id="ARBA00005641"/>
    </source>
</evidence>
<dbReference type="GO" id="GO:0008422">
    <property type="term" value="F:beta-glucosidase activity"/>
    <property type="evidence" value="ECO:0007669"/>
    <property type="project" value="TreeGrafter"/>
</dbReference>
<evidence type="ECO:0000313" key="6">
    <source>
        <dbReference type="EMBL" id="KNZ56894.1"/>
    </source>
</evidence>
<dbReference type="GO" id="GO:0005576">
    <property type="term" value="C:extracellular region"/>
    <property type="evidence" value="ECO:0007669"/>
    <property type="project" value="TreeGrafter"/>
</dbReference>
<keyword evidence="3 4" id="KW-0326">Glycosidase</keyword>
<gene>
    <name evidence="6" type="ORF">VP01_2292g1</name>
</gene>
<dbReference type="AlphaFoldDB" id="A0A0L6V863"/>
<protein>
    <recommendedName>
        <fullName evidence="5">Glycoside hydrolase family 5 domain-containing protein</fullName>
    </recommendedName>
</protein>
<feature type="domain" description="Glycoside hydrolase family 5" evidence="5">
    <location>
        <begin position="110"/>
        <end position="259"/>
    </location>
</feature>
<dbReference type="GO" id="GO:0009251">
    <property type="term" value="P:glucan catabolic process"/>
    <property type="evidence" value="ECO:0007669"/>
    <property type="project" value="TreeGrafter"/>
</dbReference>
<evidence type="ECO:0000256" key="2">
    <source>
        <dbReference type="ARBA" id="ARBA00022801"/>
    </source>
</evidence>